<keyword evidence="12" id="KW-0472">Membrane</keyword>
<dbReference type="PRINTS" id="PR00344">
    <property type="entry name" value="BCTRLSENSOR"/>
</dbReference>
<dbReference type="InterPro" id="IPR005467">
    <property type="entry name" value="His_kinase_dom"/>
</dbReference>
<dbReference type="InterPro" id="IPR004358">
    <property type="entry name" value="Sig_transdc_His_kin-like_C"/>
</dbReference>
<evidence type="ECO:0000256" key="11">
    <source>
        <dbReference type="ARBA" id="ARBA00023012"/>
    </source>
</evidence>
<dbReference type="InterPro" id="IPR003661">
    <property type="entry name" value="HisK_dim/P_dom"/>
</dbReference>
<evidence type="ECO:0000256" key="5">
    <source>
        <dbReference type="ARBA" id="ARBA00022679"/>
    </source>
</evidence>
<dbReference type="EC" id="2.7.13.3" evidence="3"/>
<name>A0A163DI71_9BACL</name>
<keyword evidence="15" id="KW-1185">Reference proteome</keyword>
<evidence type="ECO:0000256" key="10">
    <source>
        <dbReference type="ARBA" id="ARBA00022989"/>
    </source>
</evidence>
<evidence type="ECO:0000256" key="12">
    <source>
        <dbReference type="ARBA" id="ARBA00023136"/>
    </source>
</evidence>
<dbReference type="InterPro" id="IPR050398">
    <property type="entry name" value="HssS/ArlS-like"/>
</dbReference>
<keyword evidence="10" id="KW-1133">Transmembrane helix</keyword>
<dbReference type="SMART" id="SM00388">
    <property type="entry name" value="HisKA"/>
    <property type="match status" value="1"/>
</dbReference>
<dbReference type="InterPro" id="IPR036097">
    <property type="entry name" value="HisK_dim/P_sf"/>
</dbReference>
<keyword evidence="9" id="KW-0067">ATP-binding</keyword>
<keyword evidence="7" id="KW-0547">Nucleotide-binding</keyword>
<dbReference type="Gene3D" id="1.10.287.130">
    <property type="match status" value="1"/>
</dbReference>
<organism evidence="14 15">
    <name type="scientific">Paenibacillus glucanolyticus</name>
    <dbReference type="NCBI Taxonomy" id="59843"/>
    <lineage>
        <taxon>Bacteria</taxon>
        <taxon>Bacillati</taxon>
        <taxon>Bacillota</taxon>
        <taxon>Bacilli</taxon>
        <taxon>Bacillales</taxon>
        <taxon>Paenibacillaceae</taxon>
        <taxon>Paenibacillus</taxon>
    </lineage>
</organism>
<dbReference type="EMBL" id="LWMH01000003">
    <property type="protein sequence ID" value="KZS43239.1"/>
    <property type="molecule type" value="Genomic_DNA"/>
</dbReference>
<evidence type="ECO:0000256" key="2">
    <source>
        <dbReference type="ARBA" id="ARBA00004141"/>
    </source>
</evidence>
<evidence type="ECO:0000256" key="9">
    <source>
        <dbReference type="ARBA" id="ARBA00022840"/>
    </source>
</evidence>
<evidence type="ECO:0000256" key="6">
    <source>
        <dbReference type="ARBA" id="ARBA00022692"/>
    </source>
</evidence>
<dbReference type="GO" id="GO:0005886">
    <property type="term" value="C:plasma membrane"/>
    <property type="evidence" value="ECO:0007669"/>
    <property type="project" value="TreeGrafter"/>
</dbReference>
<sequence>MILLLSLIIGVLAAIIGWQWHSTRKRSHSILEITSTISDIMKHDTAEKVLVPTDDDHIRQLLIQINRLLDNKQKIFADYARTKDSQRKMISNMSHDLKTPLTVILGYTEKLNQKPTLTEQEEERVILRLNEKVNSLIALLNQFFDLVKIESEDYDIPLSKISLSEVSRNSVLEFYDLLVSRNLRVEIDIPELPFYFLGNKDALQRILSNLISNSIRYGSDGGVFGLTVREEGEFVALDVWDHGKGIAEIHQEHVFERLYTLDDARNPNFQGSGLGLSISKRLTEEMNGLISLSSSQAEKKTTFTCKFKKLTY</sequence>
<evidence type="ECO:0000256" key="8">
    <source>
        <dbReference type="ARBA" id="ARBA00022777"/>
    </source>
</evidence>
<evidence type="ECO:0000259" key="13">
    <source>
        <dbReference type="PROSITE" id="PS50109"/>
    </source>
</evidence>
<keyword evidence="6" id="KW-0812">Transmembrane</keyword>
<dbReference type="GO" id="GO:0005524">
    <property type="term" value="F:ATP binding"/>
    <property type="evidence" value="ECO:0007669"/>
    <property type="project" value="UniProtKB-KW"/>
</dbReference>
<dbReference type="GO" id="GO:0000155">
    <property type="term" value="F:phosphorelay sensor kinase activity"/>
    <property type="evidence" value="ECO:0007669"/>
    <property type="project" value="InterPro"/>
</dbReference>
<dbReference type="InterPro" id="IPR036890">
    <property type="entry name" value="HATPase_C_sf"/>
</dbReference>
<feature type="domain" description="Histidine kinase" evidence="13">
    <location>
        <begin position="92"/>
        <end position="311"/>
    </location>
</feature>
<dbReference type="Pfam" id="PF02518">
    <property type="entry name" value="HATPase_c"/>
    <property type="match status" value="1"/>
</dbReference>
<keyword evidence="8 14" id="KW-0418">Kinase</keyword>
<evidence type="ECO:0000313" key="15">
    <source>
        <dbReference type="Proteomes" id="UP000076796"/>
    </source>
</evidence>
<dbReference type="SUPFAM" id="SSF55874">
    <property type="entry name" value="ATPase domain of HSP90 chaperone/DNA topoisomerase II/histidine kinase"/>
    <property type="match status" value="1"/>
</dbReference>
<keyword evidence="5" id="KW-0808">Transferase</keyword>
<reference evidence="14" key="1">
    <citation type="journal article" date="2016" name="Genome Announc.">
        <title>Draft genomes of two strains of Paenibacillus glucanolyticus with capability to degrade lignocellulose.</title>
        <authorList>
            <person name="Mathews S.L."/>
            <person name="Pawlak J."/>
            <person name="Grunden A.M."/>
        </authorList>
    </citation>
    <scope>NUCLEOTIDE SEQUENCE [LARGE SCALE GENOMIC DNA]</scope>
    <source>
        <strain evidence="14">SLM1</strain>
    </source>
</reference>
<dbReference type="PANTHER" id="PTHR45528">
    <property type="entry name" value="SENSOR HISTIDINE KINASE CPXA"/>
    <property type="match status" value="1"/>
</dbReference>
<comment type="catalytic activity">
    <reaction evidence="1">
        <text>ATP + protein L-histidine = ADP + protein N-phospho-L-histidine.</text>
        <dbReference type="EC" id="2.7.13.3"/>
    </reaction>
</comment>
<comment type="subcellular location">
    <subcellularLocation>
        <location evidence="2">Membrane</location>
        <topology evidence="2">Multi-pass membrane protein</topology>
    </subcellularLocation>
</comment>
<dbReference type="AlphaFoldDB" id="A0A163DI71"/>
<evidence type="ECO:0000256" key="4">
    <source>
        <dbReference type="ARBA" id="ARBA00022553"/>
    </source>
</evidence>
<evidence type="ECO:0000256" key="7">
    <source>
        <dbReference type="ARBA" id="ARBA00022741"/>
    </source>
</evidence>
<dbReference type="Pfam" id="PF00512">
    <property type="entry name" value="HisKA"/>
    <property type="match status" value="1"/>
</dbReference>
<dbReference type="Proteomes" id="UP000076796">
    <property type="component" value="Unassembled WGS sequence"/>
</dbReference>
<proteinExistence type="predicted"/>
<gene>
    <name evidence="14" type="ORF">AWU65_01050</name>
</gene>
<dbReference type="SMART" id="SM00387">
    <property type="entry name" value="HATPase_c"/>
    <property type="match status" value="1"/>
</dbReference>
<dbReference type="Gene3D" id="3.30.565.10">
    <property type="entry name" value="Histidine kinase-like ATPase, C-terminal domain"/>
    <property type="match status" value="1"/>
</dbReference>
<protein>
    <recommendedName>
        <fullName evidence="3">histidine kinase</fullName>
        <ecNumber evidence="3">2.7.13.3</ecNumber>
    </recommendedName>
</protein>
<evidence type="ECO:0000256" key="3">
    <source>
        <dbReference type="ARBA" id="ARBA00012438"/>
    </source>
</evidence>
<evidence type="ECO:0000256" key="1">
    <source>
        <dbReference type="ARBA" id="ARBA00000085"/>
    </source>
</evidence>
<keyword evidence="11" id="KW-0902">Two-component regulatory system</keyword>
<dbReference type="CDD" id="cd00082">
    <property type="entry name" value="HisKA"/>
    <property type="match status" value="1"/>
</dbReference>
<keyword evidence="4" id="KW-0597">Phosphoprotein</keyword>
<dbReference type="GeneID" id="97555337"/>
<accession>A0A163DI71</accession>
<comment type="caution">
    <text evidence="14">The sequence shown here is derived from an EMBL/GenBank/DDBJ whole genome shotgun (WGS) entry which is preliminary data.</text>
</comment>
<dbReference type="SUPFAM" id="SSF47384">
    <property type="entry name" value="Homodimeric domain of signal transducing histidine kinase"/>
    <property type="match status" value="1"/>
</dbReference>
<dbReference type="InterPro" id="IPR003594">
    <property type="entry name" value="HATPase_dom"/>
</dbReference>
<evidence type="ECO:0000313" key="14">
    <source>
        <dbReference type="EMBL" id="KZS43239.1"/>
    </source>
</evidence>
<dbReference type="OrthoDB" id="9792991at2"/>
<dbReference type="PROSITE" id="PS50109">
    <property type="entry name" value="HIS_KIN"/>
    <property type="match status" value="1"/>
</dbReference>
<dbReference type="RefSeq" id="WP_063480679.1">
    <property type="nucleotide sequence ID" value="NZ_CP147845.1"/>
</dbReference>
<dbReference type="PANTHER" id="PTHR45528:SF8">
    <property type="entry name" value="HISTIDINE KINASE"/>
    <property type="match status" value="1"/>
</dbReference>